<dbReference type="RefSeq" id="WP_093660618.1">
    <property type="nucleotide sequence ID" value="NZ_FNHI01000026.1"/>
</dbReference>
<evidence type="ECO:0000313" key="1">
    <source>
        <dbReference type="EMBL" id="SDN40036.1"/>
    </source>
</evidence>
<reference evidence="2" key="1">
    <citation type="submission" date="2016-10" db="EMBL/GenBank/DDBJ databases">
        <authorList>
            <person name="Varghese N."/>
            <person name="Submissions S."/>
        </authorList>
    </citation>
    <scope>NUCLEOTIDE SEQUENCE [LARGE SCALE GENOMIC DNA]</scope>
    <source>
        <strain evidence="2">CGMCC 4.7042</strain>
    </source>
</reference>
<protein>
    <recommendedName>
        <fullName evidence="3">RHIM domain-containing protein</fullName>
    </recommendedName>
</protein>
<dbReference type="STRING" id="1196353.SAMN05444921_12623"/>
<accession>A0A1H0B332</accession>
<evidence type="ECO:0000313" key="2">
    <source>
        <dbReference type="Proteomes" id="UP000199063"/>
    </source>
</evidence>
<name>A0A1H0B332_9ACTN</name>
<evidence type="ECO:0008006" key="3">
    <source>
        <dbReference type="Google" id="ProtNLM"/>
    </source>
</evidence>
<gene>
    <name evidence="1" type="ORF">SAMN05444921_12623</name>
</gene>
<proteinExistence type="predicted"/>
<dbReference type="GeneID" id="40833322"/>
<organism evidence="1 2">
    <name type="scientific">Streptomyces wuyuanensis</name>
    <dbReference type="NCBI Taxonomy" id="1196353"/>
    <lineage>
        <taxon>Bacteria</taxon>
        <taxon>Bacillati</taxon>
        <taxon>Actinomycetota</taxon>
        <taxon>Actinomycetes</taxon>
        <taxon>Kitasatosporales</taxon>
        <taxon>Streptomycetaceae</taxon>
        <taxon>Streptomyces</taxon>
    </lineage>
</organism>
<sequence length="120" mass="12919">MTEVDLVVAALAAGASAGLMDTASTAVRDAYDALREAVRRRLSARGEEVLDAEQMEPGVWEAQLREELIASGADRDQELLAAAEKFRALVRSEGKYQVDARGAKGVQIGGDHPTQFNTFN</sequence>
<dbReference type="OrthoDB" id="3298878at2"/>
<dbReference type="EMBL" id="FNHI01000026">
    <property type="protein sequence ID" value="SDN40036.1"/>
    <property type="molecule type" value="Genomic_DNA"/>
</dbReference>
<dbReference type="Proteomes" id="UP000199063">
    <property type="component" value="Unassembled WGS sequence"/>
</dbReference>
<keyword evidence="2" id="KW-1185">Reference proteome</keyword>
<dbReference type="AlphaFoldDB" id="A0A1H0B332"/>